<evidence type="ECO:0000256" key="1">
    <source>
        <dbReference type="ARBA" id="ARBA00004651"/>
    </source>
</evidence>
<dbReference type="CDD" id="cd00637">
    <property type="entry name" value="7tm_classA_rhodopsin-like"/>
    <property type="match status" value="3"/>
</dbReference>
<keyword evidence="9" id="KW-0807">Transducer</keyword>
<reference evidence="12 13" key="1">
    <citation type="submission" date="2022-05" db="EMBL/GenBank/DDBJ databases">
        <authorList>
            <consortium name="Genoscope - CEA"/>
            <person name="William W."/>
        </authorList>
    </citation>
    <scope>NUCLEOTIDE SEQUENCE [LARGE SCALE GENOMIC DNA]</scope>
</reference>
<dbReference type="InterPro" id="IPR000276">
    <property type="entry name" value="GPCR_Rhodpsn"/>
</dbReference>
<feature type="transmembrane region" description="Helical" evidence="10">
    <location>
        <begin position="514"/>
        <end position="536"/>
    </location>
</feature>
<evidence type="ECO:0000256" key="4">
    <source>
        <dbReference type="ARBA" id="ARBA00022989"/>
    </source>
</evidence>
<evidence type="ECO:0000256" key="7">
    <source>
        <dbReference type="ARBA" id="ARBA00023170"/>
    </source>
</evidence>
<dbReference type="Pfam" id="PF00001">
    <property type="entry name" value="7tm_1"/>
    <property type="match status" value="3"/>
</dbReference>
<feature type="transmembrane region" description="Helical" evidence="10">
    <location>
        <begin position="215"/>
        <end position="241"/>
    </location>
</feature>
<dbReference type="InterPro" id="IPR017452">
    <property type="entry name" value="GPCR_Rhodpsn_7TM"/>
</dbReference>
<feature type="transmembrane region" description="Helical" evidence="10">
    <location>
        <begin position="80"/>
        <end position="104"/>
    </location>
</feature>
<evidence type="ECO:0000313" key="13">
    <source>
        <dbReference type="Proteomes" id="UP001159405"/>
    </source>
</evidence>
<evidence type="ECO:0000256" key="5">
    <source>
        <dbReference type="ARBA" id="ARBA00023040"/>
    </source>
</evidence>
<feature type="transmembrane region" description="Helical" evidence="10">
    <location>
        <begin position="124"/>
        <end position="147"/>
    </location>
</feature>
<evidence type="ECO:0000256" key="3">
    <source>
        <dbReference type="ARBA" id="ARBA00022692"/>
    </source>
</evidence>
<keyword evidence="7" id="KW-0675">Receptor</keyword>
<feature type="transmembrane region" description="Helical" evidence="10">
    <location>
        <begin position="365"/>
        <end position="386"/>
    </location>
</feature>
<keyword evidence="2" id="KW-1003">Cell membrane</keyword>
<dbReference type="SUPFAM" id="SSF81321">
    <property type="entry name" value="Family A G protein-coupled receptor-like"/>
    <property type="match status" value="3"/>
</dbReference>
<evidence type="ECO:0000259" key="11">
    <source>
        <dbReference type="PROSITE" id="PS50262"/>
    </source>
</evidence>
<feature type="transmembrane region" description="Helical" evidence="10">
    <location>
        <begin position="289"/>
        <end position="311"/>
    </location>
</feature>
<feature type="transmembrane region" description="Helical" evidence="10">
    <location>
        <begin position="6"/>
        <end position="32"/>
    </location>
</feature>
<name>A0ABN8RP19_9CNID</name>
<proteinExistence type="predicted"/>
<feature type="transmembrane region" description="Helical" evidence="10">
    <location>
        <begin position="632"/>
        <end position="657"/>
    </location>
</feature>
<dbReference type="PROSITE" id="PS50262">
    <property type="entry name" value="G_PROTEIN_RECEP_F1_2"/>
    <property type="match status" value="2"/>
</dbReference>
<comment type="subcellular location">
    <subcellularLocation>
        <location evidence="1">Cell membrane</location>
        <topology evidence="1">Multi-pass membrane protein</topology>
    </subcellularLocation>
</comment>
<keyword evidence="13" id="KW-1185">Reference proteome</keyword>
<feature type="transmembrane region" description="Helical" evidence="10">
    <location>
        <begin position="594"/>
        <end position="620"/>
    </location>
</feature>
<accession>A0ABN8RP19</accession>
<evidence type="ECO:0000256" key="6">
    <source>
        <dbReference type="ARBA" id="ARBA00023136"/>
    </source>
</evidence>
<feature type="non-terminal residue" evidence="12">
    <location>
        <position position="866"/>
    </location>
</feature>
<feature type="domain" description="G-protein coupled receptors family 1 profile" evidence="11">
    <location>
        <begin position="23"/>
        <end position="351"/>
    </location>
</feature>
<sequence length="866" mass="97283">MYTNVVIAFSVVIGIETLIICVGNAFAIFVFWTQYTGSRRRASYLLINPAVADFLIGVTELPSFITNSIPSLMRKSKSDLGGYISAFVVLFSAASVVSLAAVSVERTVAVLRPLARRTSSKRVYVYSIAFTWMTAIILFLIFVLPAFKMWPSEYAVIALNIVLVLSILTTCLTYIIIRAHLKRSPQIFNSDQRRSMERNVKLSKTKGEAMYTNTVIAFSVIISIEALIICVGNAFVIFVFWTQFTGSRRRASYLLINLAVADFLIGVAKIPSFITNSIPSLMRKERSGLGGYIAAFVILFSTASVVSLAAVSVERTAAVLWPLAHRTSGDRVYVYCIAFIWVTAMSMSLIYILPFFNVWPLEYAVIALNIVLVLSILTTCLTYIIIRAHLKRSPQIFNSDERQNVERNVKLSKTRRMRFLILVRSVGLKKPKKKITISLGMKEALQFLVREGDWIGVLLNCIMGISCKEEIMIHEIIKTFTKFPYSFSCLSLCHHQSKALFAVLCPLANRTTIYCFYLATEMALALIYTLPVYGVWSYDVRINQASIENSPPTICYRLGQPTQSRTERDRWSTSCSVGAFVVQQKGEAMYTNTVIAFSVIISIEALIICVGNAFVIFVLWTQFTGSRRRSSYLLINLAVADFLIGVTKIPSFITIYIPSLMRKRNINDLGNYIAAFDILFSTASVVSLATVSVERTAAVLWPLAHRTSSDRVYVYCIAFIWMTAMSVFLIYILPFFKVWPSKYAVLALNIVLVLSILTTCLTLPASGVWNYDVRINQARTIQWSFSEENSAPIICYRTSYTIQDRARQMERWAEHYSRQNMVPEDALKTSLNAIECLPVLEELDCEPLELKEALGSLAPGKAPGQD</sequence>
<protein>
    <recommendedName>
        <fullName evidence="11">G-protein coupled receptors family 1 profile domain-containing protein</fullName>
    </recommendedName>
</protein>
<keyword evidence="5" id="KW-0297">G-protein coupled receptor</keyword>
<keyword evidence="3 10" id="KW-0812">Transmembrane</keyword>
<evidence type="ECO:0000256" key="10">
    <source>
        <dbReference type="SAM" id="Phobius"/>
    </source>
</evidence>
<feature type="transmembrane region" description="Helical" evidence="10">
    <location>
        <begin position="332"/>
        <end position="353"/>
    </location>
</feature>
<dbReference type="PANTHER" id="PTHR24246:SF27">
    <property type="entry name" value="ADENOSINE RECEPTOR, ISOFORM A"/>
    <property type="match status" value="1"/>
</dbReference>
<comment type="caution">
    <text evidence="12">The sequence shown here is derived from an EMBL/GenBank/DDBJ whole genome shotgun (WGS) entry which is preliminary data.</text>
</comment>
<dbReference type="Gene3D" id="1.20.1070.10">
    <property type="entry name" value="Rhodopsin 7-helix transmembrane proteins"/>
    <property type="match status" value="3"/>
</dbReference>
<feature type="transmembrane region" description="Helical" evidence="10">
    <location>
        <begin position="154"/>
        <end position="177"/>
    </location>
</feature>
<feature type="domain" description="G-protein coupled receptors family 1 profile" evidence="11">
    <location>
        <begin position="611"/>
        <end position="733"/>
    </location>
</feature>
<evidence type="ECO:0000256" key="8">
    <source>
        <dbReference type="ARBA" id="ARBA00023180"/>
    </source>
</evidence>
<keyword evidence="4 10" id="KW-1133">Transmembrane helix</keyword>
<feature type="transmembrane region" description="Helical" evidence="10">
    <location>
        <begin position="712"/>
        <end position="733"/>
    </location>
</feature>
<dbReference type="Proteomes" id="UP001159405">
    <property type="component" value="Unassembled WGS sequence"/>
</dbReference>
<keyword evidence="6 10" id="KW-0472">Membrane</keyword>
<evidence type="ECO:0000256" key="2">
    <source>
        <dbReference type="ARBA" id="ARBA00022475"/>
    </source>
</evidence>
<feature type="transmembrane region" description="Helical" evidence="10">
    <location>
        <begin position="745"/>
        <end position="769"/>
    </location>
</feature>
<dbReference type="PRINTS" id="PR00237">
    <property type="entry name" value="GPCRRHODOPSN"/>
</dbReference>
<keyword evidence="8" id="KW-0325">Glycoprotein</keyword>
<dbReference type="EMBL" id="CALNXK010000291">
    <property type="protein sequence ID" value="CAH3181200.1"/>
    <property type="molecule type" value="Genomic_DNA"/>
</dbReference>
<evidence type="ECO:0000313" key="12">
    <source>
        <dbReference type="EMBL" id="CAH3181200.1"/>
    </source>
</evidence>
<dbReference type="PANTHER" id="PTHR24246">
    <property type="entry name" value="OLFACTORY RECEPTOR AND ADENOSINE RECEPTOR"/>
    <property type="match status" value="1"/>
</dbReference>
<gene>
    <name evidence="12" type="ORF">PLOB_00024469</name>
</gene>
<organism evidence="12 13">
    <name type="scientific">Porites lobata</name>
    <dbReference type="NCBI Taxonomy" id="104759"/>
    <lineage>
        <taxon>Eukaryota</taxon>
        <taxon>Metazoa</taxon>
        <taxon>Cnidaria</taxon>
        <taxon>Anthozoa</taxon>
        <taxon>Hexacorallia</taxon>
        <taxon>Scleractinia</taxon>
        <taxon>Fungiina</taxon>
        <taxon>Poritidae</taxon>
        <taxon>Porites</taxon>
    </lineage>
</organism>
<feature type="transmembrane region" description="Helical" evidence="10">
    <location>
        <begin position="669"/>
        <end position="691"/>
    </location>
</feature>
<evidence type="ECO:0000256" key="9">
    <source>
        <dbReference type="ARBA" id="ARBA00023224"/>
    </source>
</evidence>